<dbReference type="OrthoDB" id="6627536at2759"/>
<evidence type="ECO:0000256" key="1">
    <source>
        <dbReference type="ARBA" id="ARBA00004123"/>
    </source>
</evidence>
<feature type="compositionally biased region" description="Low complexity" evidence="9">
    <location>
        <begin position="381"/>
        <end position="394"/>
    </location>
</feature>
<feature type="compositionally biased region" description="Polar residues" evidence="9">
    <location>
        <begin position="455"/>
        <end position="488"/>
    </location>
</feature>
<gene>
    <name evidence="11" type="ORF">K443DRAFT_671673</name>
</gene>
<proteinExistence type="predicted"/>
<evidence type="ECO:0000259" key="10">
    <source>
        <dbReference type="PROSITE" id="PS50280"/>
    </source>
</evidence>
<dbReference type="Proteomes" id="UP000054477">
    <property type="component" value="Unassembled WGS sequence"/>
</dbReference>
<feature type="region of interest" description="Disordered" evidence="9">
    <location>
        <begin position="337"/>
        <end position="513"/>
    </location>
</feature>
<sequence length="1105" mass="121293">MAASSHVSPAAGALTWRPTKIMNMRDLSKDDDFLSHLLVEKLGTGTVPLLVHKMDSSRRLPKTDAQELMQIVRRLVITKGPVHQVVRQAVDELLLFPAIRYYLKSFTQKQINAFATHASRYFELYHPSGCIEIAHTSRYSHRTGKSELCILATRFLVPGTVITELKGSMANLTDEEDKELKRTGIRHSDIRRDFSVIHSKSMKKNHLFLGPARFVNHDCDNNCELFREGRYITFRVLRPISIGEEITAHYGDGYFGRRNRHCLCETCEKNGRGGYAPDHTDDEAEQISDSSSDSDSDSDSDTSTSDSGSAIEEEEERPLLNLNERRTRRGVYAVFSRKEDDSDESENEEDNKVPLADAEDIPADGEIELTAEVDTVSELTSLPPSAPLSDAPDAIFITPSLTPDPDRLSRSSSSLTSLSSSSTDLPGSPCSAKSTPYRSIISTRRQRAKVFGAGSITSENRTPSDSATFHDNLSTPSKHATRSVSSVLPSGKLDKGKGKEIASRTPTSTPTSNKILKGNASVKDDIKIKKEELENRVLRSRPSVLGVTEAVKGPPAKPEIPRGPDGKLLPVCSTCFNVLPVIQVDSKIVWGLSIEHGKKKKQKQECPRCLRHFAIYNQDWPSRVPPSGTILLPTPRGTTPLETVTKRVTQKGLSVLDRKLAAAASASSSSTSGRSKKRGREGKDDGARPTKQRKTERVQPTHKVTIKVKKTSTTTPTNDPLSAADQEPPVKRKRGRPRLTSPRYRPKPGKVARQPVANSVQVKVEEKAMDLSSAAQPRFTNGRFGKKDKSSGNGQGPAAGSNEKLSARAERASERGKVKVGWKELEQTPTKAFDSKSTWTSPRLKRPHDDVDESPRKKSFRKTQSRVEAGTGDPVQKVLPRPISGFRGGRLFSNPNPLRFALHAWASPVVLDESSSSEDEKPPVTPEEDLSPAAEIVHPDDDLNTPSFFPPPALPAQPPLIYKPSPLNFSARRWVSLSKPTIASFSDAKGSPETKNAKDDDAWQGVSTRLRMEKHRRLRAAGSKSGYASDKEADTSDNDSFNPPSPSPLSDDDAGPFTLKQCYPALPARESPIVHRAINFSCPHQPGTTPSLINAGWDSSDLSDA</sequence>
<dbReference type="SMART" id="SM00317">
    <property type="entry name" value="SET"/>
    <property type="match status" value="1"/>
</dbReference>
<evidence type="ECO:0000256" key="2">
    <source>
        <dbReference type="ARBA" id="ARBA00004286"/>
    </source>
</evidence>
<feature type="region of interest" description="Disordered" evidence="9">
    <location>
        <begin position="982"/>
        <end position="1061"/>
    </location>
</feature>
<feature type="compositionally biased region" description="Low complexity" evidence="9">
    <location>
        <begin position="410"/>
        <end position="426"/>
    </location>
</feature>
<dbReference type="GO" id="GO:0005694">
    <property type="term" value="C:chromosome"/>
    <property type="evidence" value="ECO:0007669"/>
    <property type="project" value="UniProtKB-SubCell"/>
</dbReference>
<evidence type="ECO:0000313" key="12">
    <source>
        <dbReference type="Proteomes" id="UP000054477"/>
    </source>
</evidence>
<evidence type="ECO:0000256" key="4">
    <source>
        <dbReference type="ARBA" id="ARBA00022603"/>
    </source>
</evidence>
<dbReference type="EMBL" id="KN838539">
    <property type="protein sequence ID" value="KIK09183.1"/>
    <property type="molecule type" value="Genomic_DNA"/>
</dbReference>
<feature type="region of interest" description="Disordered" evidence="9">
    <location>
        <begin position="911"/>
        <end position="962"/>
    </location>
</feature>
<feature type="compositionally biased region" description="Polar residues" evidence="9">
    <location>
        <begin position="827"/>
        <end position="841"/>
    </location>
</feature>
<protein>
    <recommendedName>
        <fullName evidence="10">SET domain-containing protein</fullName>
    </recommendedName>
</protein>
<feature type="region of interest" description="Disordered" evidence="9">
    <location>
        <begin position="1080"/>
        <end position="1105"/>
    </location>
</feature>
<keyword evidence="12" id="KW-1185">Reference proteome</keyword>
<feature type="region of interest" description="Disordered" evidence="9">
    <location>
        <begin position="662"/>
        <end position="888"/>
    </location>
</feature>
<dbReference type="GO" id="GO:0042799">
    <property type="term" value="F:histone H4K20 methyltransferase activity"/>
    <property type="evidence" value="ECO:0007669"/>
    <property type="project" value="TreeGrafter"/>
</dbReference>
<feature type="compositionally biased region" description="Basic and acidic residues" evidence="9">
    <location>
        <begin position="847"/>
        <end position="856"/>
    </location>
</feature>
<feature type="compositionally biased region" description="Low complexity" evidence="9">
    <location>
        <begin position="662"/>
        <end position="673"/>
    </location>
</feature>
<dbReference type="PANTHER" id="PTHR12977">
    <property type="entry name" value="SUPPRESSOR OF VARIEGATION 4-20-RELATED"/>
    <property type="match status" value="1"/>
</dbReference>
<dbReference type="SUPFAM" id="SSF82199">
    <property type="entry name" value="SET domain"/>
    <property type="match status" value="1"/>
</dbReference>
<feature type="compositionally biased region" description="Basic and acidic residues" evidence="9">
    <location>
        <begin position="681"/>
        <end position="699"/>
    </location>
</feature>
<keyword evidence="6" id="KW-0949">S-adenosyl-L-methionine</keyword>
<dbReference type="GO" id="GO:0032259">
    <property type="term" value="P:methylation"/>
    <property type="evidence" value="ECO:0007669"/>
    <property type="project" value="UniProtKB-KW"/>
</dbReference>
<dbReference type="InterPro" id="IPR001214">
    <property type="entry name" value="SET_dom"/>
</dbReference>
<evidence type="ECO:0000256" key="9">
    <source>
        <dbReference type="SAM" id="MobiDB-lite"/>
    </source>
</evidence>
<dbReference type="STRING" id="1095629.A0A0C9YMI5"/>
<keyword evidence="7" id="KW-0156">Chromatin regulator</keyword>
<organism evidence="11 12">
    <name type="scientific">Laccaria amethystina LaAM-08-1</name>
    <dbReference type="NCBI Taxonomy" id="1095629"/>
    <lineage>
        <taxon>Eukaryota</taxon>
        <taxon>Fungi</taxon>
        <taxon>Dikarya</taxon>
        <taxon>Basidiomycota</taxon>
        <taxon>Agaricomycotina</taxon>
        <taxon>Agaricomycetes</taxon>
        <taxon>Agaricomycetidae</taxon>
        <taxon>Agaricales</taxon>
        <taxon>Agaricineae</taxon>
        <taxon>Hydnangiaceae</taxon>
        <taxon>Laccaria</taxon>
    </lineage>
</organism>
<feature type="compositionally biased region" description="Acidic residues" evidence="9">
    <location>
        <begin position="280"/>
        <end position="300"/>
    </location>
</feature>
<dbReference type="PANTHER" id="PTHR12977:SF4">
    <property type="entry name" value="HISTONE-LYSINE N-METHYLTRANSFERASE KMT5B"/>
    <property type="match status" value="1"/>
</dbReference>
<reference evidence="11 12" key="1">
    <citation type="submission" date="2014-04" db="EMBL/GenBank/DDBJ databases">
        <authorList>
            <consortium name="DOE Joint Genome Institute"/>
            <person name="Kuo A."/>
            <person name="Kohler A."/>
            <person name="Nagy L.G."/>
            <person name="Floudas D."/>
            <person name="Copeland A."/>
            <person name="Barry K.W."/>
            <person name="Cichocki N."/>
            <person name="Veneault-Fourrey C."/>
            <person name="LaButti K."/>
            <person name="Lindquist E.A."/>
            <person name="Lipzen A."/>
            <person name="Lundell T."/>
            <person name="Morin E."/>
            <person name="Murat C."/>
            <person name="Sun H."/>
            <person name="Tunlid A."/>
            <person name="Henrissat B."/>
            <person name="Grigoriev I.V."/>
            <person name="Hibbett D.S."/>
            <person name="Martin F."/>
            <person name="Nordberg H.P."/>
            <person name="Cantor M.N."/>
            <person name="Hua S.X."/>
        </authorList>
    </citation>
    <scope>NUCLEOTIDE SEQUENCE [LARGE SCALE GENOMIC DNA]</scope>
    <source>
        <strain evidence="11 12">LaAM-08-1</strain>
    </source>
</reference>
<feature type="compositionally biased region" description="Pro residues" evidence="9">
    <location>
        <begin position="948"/>
        <end position="958"/>
    </location>
</feature>
<feature type="domain" description="SET" evidence="10">
    <location>
        <begin position="129"/>
        <end position="251"/>
    </location>
</feature>
<dbReference type="PROSITE" id="PS50280">
    <property type="entry name" value="SET"/>
    <property type="match status" value="1"/>
</dbReference>
<evidence type="ECO:0000256" key="6">
    <source>
        <dbReference type="ARBA" id="ARBA00022691"/>
    </source>
</evidence>
<keyword evidence="5" id="KW-0808">Transferase</keyword>
<dbReference type="Pfam" id="PF00856">
    <property type="entry name" value="SET"/>
    <property type="match status" value="1"/>
</dbReference>
<dbReference type="InterPro" id="IPR039977">
    <property type="entry name" value="Suv4-20/Set9"/>
</dbReference>
<evidence type="ECO:0000313" key="11">
    <source>
        <dbReference type="EMBL" id="KIK09183.1"/>
    </source>
</evidence>
<evidence type="ECO:0000256" key="5">
    <source>
        <dbReference type="ARBA" id="ARBA00022679"/>
    </source>
</evidence>
<evidence type="ECO:0000256" key="7">
    <source>
        <dbReference type="ARBA" id="ARBA00022853"/>
    </source>
</evidence>
<dbReference type="CDD" id="cd10524">
    <property type="entry name" value="SET_Suv4-20-like"/>
    <property type="match status" value="1"/>
</dbReference>
<feature type="compositionally biased region" description="Acidic residues" evidence="9">
    <location>
        <begin position="357"/>
        <end position="371"/>
    </location>
</feature>
<reference evidence="12" key="2">
    <citation type="submission" date="2015-01" db="EMBL/GenBank/DDBJ databases">
        <title>Evolutionary Origins and Diversification of the Mycorrhizal Mutualists.</title>
        <authorList>
            <consortium name="DOE Joint Genome Institute"/>
            <consortium name="Mycorrhizal Genomics Consortium"/>
            <person name="Kohler A."/>
            <person name="Kuo A."/>
            <person name="Nagy L.G."/>
            <person name="Floudas D."/>
            <person name="Copeland A."/>
            <person name="Barry K.W."/>
            <person name="Cichocki N."/>
            <person name="Veneault-Fourrey C."/>
            <person name="LaButti K."/>
            <person name="Lindquist E.A."/>
            <person name="Lipzen A."/>
            <person name="Lundell T."/>
            <person name="Morin E."/>
            <person name="Murat C."/>
            <person name="Riley R."/>
            <person name="Ohm R."/>
            <person name="Sun H."/>
            <person name="Tunlid A."/>
            <person name="Henrissat B."/>
            <person name="Grigoriev I.V."/>
            <person name="Hibbett D.S."/>
            <person name="Martin F."/>
        </authorList>
    </citation>
    <scope>NUCLEOTIDE SEQUENCE [LARGE SCALE GENOMIC DNA]</scope>
    <source>
        <strain evidence="12">LaAM-08-1</strain>
    </source>
</reference>
<keyword evidence="8" id="KW-0539">Nucleus</keyword>
<dbReference type="Gene3D" id="1.10.10.1700">
    <property type="entry name" value="Histone-lysine N-methyltransferase"/>
    <property type="match status" value="1"/>
</dbReference>
<feature type="compositionally biased region" description="Basic and acidic residues" evidence="9">
    <location>
        <begin position="805"/>
        <end position="826"/>
    </location>
</feature>
<feature type="compositionally biased region" description="Basic and acidic residues" evidence="9">
    <location>
        <begin position="492"/>
        <end position="502"/>
    </location>
</feature>
<evidence type="ECO:0000256" key="8">
    <source>
        <dbReference type="ARBA" id="ARBA00023242"/>
    </source>
</evidence>
<keyword evidence="3" id="KW-0158">Chromosome</keyword>
<feature type="compositionally biased region" description="Polar residues" evidence="9">
    <location>
        <begin position="504"/>
        <end position="513"/>
    </location>
</feature>
<evidence type="ECO:0000256" key="3">
    <source>
        <dbReference type="ARBA" id="ARBA00022454"/>
    </source>
</evidence>
<keyword evidence="4" id="KW-0489">Methyltransferase</keyword>
<feature type="compositionally biased region" description="Polar residues" evidence="9">
    <location>
        <begin position="431"/>
        <end position="443"/>
    </location>
</feature>
<dbReference type="AlphaFoldDB" id="A0A0C9YMI5"/>
<name>A0A0C9YMI5_9AGAR</name>
<feature type="region of interest" description="Disordered" evidence="9">
    <location>
        <begin position="272"/>
        <end position="324"/>
    </location>
</feature>
<dbReference type="Gene3D" id="2.170.270.10">
    <property type="entry name" value="SET domain"/>
    <property type="match status" value="1"/>
</dbReference>
<dbReference type="InterPro" id="IPR041938">
    <property type="entry name" value="Hist-Lys_N-MTase_N"/>
</dbReference>
<dbReference type="GO" id="GO:0005634">
    <property type="term" value="C:nucleus"/>
    <property type="evidence" value="ECO:0007669"/>
    <property type="project" value="UniProtKB-SubCell"/>
</dbReference>
<dbReference type="HOGENOM" id="CLU_006599_0_0_1"/>
<feature type="compositionally biased region" description="Basic and acidic residues" evidence="9">
    <location>
        <begin position="990"/>
        <end position="1001"/>
    </location>
</feature>
<comment type="subcellular location">
    <subcellularLocation>
        <location evidence="2">Chromosome</location>
    </subcellularLocation>
    <subcellularLocation>
        <location evidence="1">Nucleus</location>
    </subcellularLocation>
</comment>
<accession>A0A0C9YMI5</accession>
<dbReference type="InterPro" id="IPR046341">
    <property type="entry name" value="SET_dom_sf"/>
</dbReference>